<name>A0A4Z1I7P1_9HELO</name>
<sequence>MKKKKKKKKKKKTNPNPTAPLSNFIFSIRSAHDRRGQDPNTTKIGNPNLSTVQLSGRQTTDSFFLKPNLVLT</sequence>
<organism evidence="2 3">
    <name type="scientific">Botryotinia convoluta</name>
    <dbReference type="NCBI Taxonomy" id="54673"/>
    <lineage>
        <taxon>Eukaryota</taxon>
        <taxon>Fungi</taxon>
        <taxon>Dikarya</taxon>
        <taxon>Ascomycota</taxon>
        <taxon>Pezizomycotina</taxon>
        <taxon>Leotiomycetes</taxon>
        <taxon>Helotiales</taxon>
        <taxon>Sclerotiniaceae</taxon>
        <taxon>Botryotinia</taxon>
    </lineage>
</organism>
<accession>A0A4Z1I7P1</accession>
<gene>
    <name evidence="2" type="ORF">BCON_0101g00120</name>
</gene>
<feature type="region of interest" description="Disordered" evidence="1">
    <location>
        <begin position="1"/>
        <end position="58"/>
    </location>
</feature>
<evidence type="ECO:0000313" key="3">
    <source>
        <dbReference type="Proteomes" id="UP000297527"/>
    </source>
</evidence>
<proteinExistence type="predicted"/>
<dbReference type="EMBL" id="PQXN01000101">
    <property type="protein sequence ID" value="TGO54840.1"/>
    <property type="molecule type" value="Genomic_DNA"/>
</dbReference>
<evidence type="ECO:0000313" key="2">
    <source>
        <dbReference type="EMBL" id="TGO54840.1"/>
    </source>
</evidence>
<reference evidence="2 3" key="1">
    <citation type="submission" date="2017-12" db="EMBL/GenBank/DDBJ databases">
        <title>Comparative genomics of Botrytis spp.</title>
        <authorList>
            <person name="Valero-Jimenez C.A."/>
            <person name="Tapia P."/>
            <person name="Veloso J."/>
            <person name="Silva-Moreno E."/>
            <person name="Staats M."/>
            <person name="Valdes J.H."/>
            <person name="Van Kan J.A.L."/>
        </authorList>
    </citation>
    <scope>NUCLEOTIDE SEQUENCE [LARGE SCALE GENOMIC DNA]</scope>
    <source>
        <strain evidence="2 3">MUCL11595</strain>
    </source>
</reference>
<evidence type="ECO:0000256" key="1">
    <source>
        <dbReference type="SAM" id="MobiDB-lite"/>
    </source>
</evidence>
<dbReference type="Proteomes" id="UP000297527">
    <property type="component" value="Unassembled WGS sequence"/>
</dbReference>
<comment type="caution">
    <text evidence="2">The sequence shown here is derived from an EMBL/GenBank/DDBJ whole genome shotgun (WGS) entry which is preliminary data.</text>
</comment>
<protein>
    <submittedName>
        <fullName evidence="2">Uncharacterized protein</fullName>
    </submittedName>
</protein>
<feature type="compositionally biased region" description="Polar residues" evidence="1">
    <location>
        <begin position="38"/>
        <end position="58"/>
    </location>
</feature>
<keyword evidence="3" id="KW-1185">Reference proteome</keyword>
<feature type="compositionally biased region" description="Basic residues" evidence="1">
    <location>
        <begin position="1"/>
        <end position="13"/>
    </location>
</feature>
<feature type="compositionally biased region" description="Polar residues" evidence="1">
    <location>
        <begin position="14"/>
        <end position="25"/>
    </location>
</feature>
<dbReference type="AlphaFoldDB" id="A0A4Z1I7P1"/>